<evidence type="ECO:0000256" key="1">
    <source>
        <dbReference type="SAM" id="Phobius"/>
    </source>
</evidence>
<accession>A0A6G0XJP0</accession>
<keyword evidence="1" id="KW-1133">Transmembrane helix</keyword>
<comment type="caution">
    <text evidence="2">The sequence shown here is derived from an EMBL/GenBank/DDBJ whole genome shotgun (WGS) entry which is preliminary data.</text>
</comment>
<organism evidence="2 3">
    <name type="scientific">Aphanomyces euteiches</name>
    <dbReference type="NCBI Taxonomy" id="100861"/>
    <lineage>
        <taxon>Eukaryota</taxon>
        <taxon>Sar</taxon>
        <taxon>Stramenopiles</taxon>
        <taxon>Oomycota</taxon>
        <taxon>Saprolegniomycetes</taxon>
        <taxon>Saprolegniales</taxon>
        <taxon>Verrucalvaceae</taxon>
        <taxon>Aphanomyces</taxon>
    </lineage>
</organism>
<keyword evidence="3" id="KW-1185">Reference proteome</keyword>
<dbReference type="EMBL" id="VJMJ01000048">
    <property type="protein sequence ID" value="KAF0740585.1"/>
    <property type="molecule type" value="Genomic_DNA"/>
</dbReference>
<feature type="transmembrane region" description="Helical" evidence="1">
    <location>
        <begin position="778"/>
        <end position="798"/>
    </location>
</feature>
<protein>
    <submittedName>
        <fullName evidence="2">Uncharacterized protein</fullName>
    </submittedName>
</protein>
<gene>
    <name evidence="2" type="ORF">Ae201684_003962</name>
</gene>
<feature type="transmembrane region" description="Helical" evidence="1">
    <location>
        <begin position="683"/>
        <end position="701"/>
    </location>
</feature>
<evidence type="ECO:0000313" key="2">
    <source>
        <dbReference type="EMBL" id="KAF0740585.1"/>
    </source>
</evidence>
<feature type="transmembrane region" description="Helical" evidence="1">
    <location>
        <begin position="178"/>
        <end position="197"/>
    </location>
</feature>
<evidence type="ECO:0000313" key="3">
    <source>
        <dbReference type="Proteomes" id="UP000481153"/>
    </source>
</evidence>
<reference evidence="2 3" key="1">
    <citation type="submission" date="2019-07" db="EMBL/GenBank/DDBJ databases">
        <title>Genomics analysis of Aphanomyces spp. identifies a new class of oomycete effector associated with host adaptation.</title>
        <authorList>
            <person name="Gaulin E."/>
        </authorList>
    </citation>
    <scope>NUCLEOTIDE SEQUENCE [LARGE SCALE GENOMIC DNA]</scope>
    <source>
        <strain evidence="2 3">ATCC 201684</strain>
    </source>
</reference>
<dbReference type="Proteomes" id="UP000481153">
    <property type="component" value="Unassembled WGS sequence"/>
</dbReference>
<dbReference type="AlphaFoldDB" id="A0A6G0XJP0"/>
<sequence length="800" mass="91619">MKPNFETPRRMDGDDSFLTDASFVMMEPSRVHTAVSERQSLGRLSAVNSIGGAGRSHRSSQQSFLSEIHHKTKMHAATTAATTAGGFKRSVARGDSLLLDAPFLEDEDANQLILNANRAPMEEGASLEETMQIMKAREYYREQFAKIQEQAGMNPHTLRFSPVYERAYTAYAQKSSLLRVRFIFLLGLFSLGFYLWYDTTRDSYKATASMPFWQFSFGNVTRKNVLDALSVVGPLSFAVGAALTNLRYFHGGSPLEMLTFVVFGIVSLSLIVRKPVGRYTGPVLPLVILLIPVFGITKMRFQWSCLFGWSTFVLYLVIQLTSKHYLDAQTSEKWDSVSDLVYQTINYGISIIGGMVSHYRQELLRRRNFALQLPFSGLMEDDSVVLDDDKFKKRNLLRKVNMGFKDVAVENVFYKHWYLIDSFPFQNPNEASLHAGVFRVLRFPIYGLLVDQIILGIQDYKLLWLPGHPVKPKSSFTQAESSWAYYASVICRYGITVPCYLSLVGVLYCMGNAFYRKWLKETNQDELEEEHVIHVAEASAAHEAPPRPGQRLIHVVETALNVKRWRQWRDERWTYLFNSKGGYVRYGQIYASVVVVLHVSCIATLLLWVTRTTHKKQNVYFMGFINALLFPHRSGFRIRFIYATVTTVVLAVVFMIVAAFVLAPSNESPLAFVMSGEKELRNLWIEYMTYVVVVILLGMFISREEESLRRSFFILKSLRTLEFEEWFHTLLKIQGWMRAKLQKKLEVIRARRSDLHPPEPQPEVVKDTSPYMGMASKYGIYAQSFNFIAVIIDLIVSMSQ</sequence>
<feature type="transmembrane region" description="Helical" evidence="1">
    <location>
        <begin position="640"/>
        <end position="663"/>
    </location>
</feature>
<keyword evidence="1" id="KW-0472">Membrane</keyword>
<dbReference type="VEuPathDB" id="FungiDB:AeMF1_010247"/>
<feature type="transmembrane region" description="Helical" evidence="1">
    <location>
        <begin position="255"/>
        <end position="273"/>
    </location>
</feature>
<feature type="transmembrane region" description="Helical" evidence="1">
    <location>
        <begin position="340"/>
        <end position="359"/>
    </location>
</feature>
<feature type="transmembrane region" description="Helical" evidence="1">
    <location>
        <begin position="303"/>
        <end position="320"/>
    </location>
</feature>
<feature type="transmembrane region" description="Helical" evidence="1">
    <location>
        <begin position="225"/>
        <end position="243"/>
    </location>
</feature>
<keyword evidence="1" id="KW-0812">Transmembrane</keyword>
<feature type="transmembrane region" description="Helical" evidence="1">
    <location>
        <begin position="279"/>
        <end position="296"/>
    </location>
</feature>
<name>A0A6G0XJP0_9STRA</name>
<feature type="transmembrane region" description="Helical" evidence="1">
    <location>
        <begin position="589"/>
        <end position="609"/>
    </location>
</feature>
<proteinExistence type="predicted"/>
<feature type="transmembrane region" description="Helical" evidence="1">
    <location>
        <begin position="483"/>
        <end position="508"/>
    </location>
</feature>